<gene>
    <name evidence="1" type="ORF">DF286_08825</name>
</gene>
<evidence type="ECO:0000313" key="2">
    <source>
        <dbReference type="Proteomes" id="UP000245916"/>
    </source>
</evidence>
<dbReference type="Pfam" id="PF08002">
    <property type="entry name" value="DUF1697"/>
    <property type="match status" value="1"/>
</dbReference>
<proteinExistence type="predicted"/>
<dbReference type="Gene3D" id="3.30.70.1280">
    <property type="entry name" value="SP0830-like domains"/>
    <property type="match status" value="1"/>
</dbReference>
<dbReference type="InterPro" id="IPR012545">
    <property type="entry name" value="DUF1697"/>
</dbReference>
<evidence type="ECO:0000313" key="1">
    <source>
        <dbReference type="EMBL" id="PWG02960.1"/>
    </source>
</evidence>
<dbReference type="Proteomes" id="UP000245916">
    <property type="component" value="Unassembled WGS sequence"/>
</dbReference>
<dbReference type="EMBL" id="QFFF01000001">
    <property type="protein sequence ID" value="PWG02960.1"/>
    <property type="molecule type" value="Genomic_DNA"/>
</dbReference>
<dbReference type="OrthoDB" id="9806494at2"/>
<dbReference type="AlphaFoldDB" id="A0A2U2J3P3"/>
<organism evidence="1 2">
    <name type="scientific">Allosphingosinicella humi</name>
    <dbReference type="NCBI Taxonomy" id="2068657"/>
    <lineage>
        <taxon>Bacteria</taxon>
        <taxon>Pseudomonadati</taxon>
        <taxon>Pseudomonadota</taxon>
        <taxon>Alphaproteobacteria</taxon>
        <taxon>Sphingomonadales</taxon>
        <taxon>Sphingomonadaceae</taxon>
        <taxon>Allosphingosinicella</taxon>
    </lineage>
</organism>
<dbReference type="RefSeq" id="WP_109271098.1">
    <property type="nucleotide sequence ID" value="NZ_QFFF01000001.1"/>
</dbReference>
<dbReference type="PANTHER" id="PTHR36439">
    <property type="entry name" value="BLL4334 PROTEIN"/>
    <property type="match status" value="1"/>
</dbReference>
<accession>A0A2U2J3P3</accession>
<comment type="caution">
    <text evidence="1">The sequence shown here is derived from an EMBL/GenBank/DDBJ whole genome shotgun (WGS) entry which is preliminary data.</text>
</comment>
<reference evidence="1 2" key="1">
    <citation type="submission" date="2018-05" db="EMBL/GenBank/DDBJ databases">
        <title>Genome of Sphingosinicella humi QZX222.</title>
        <authorList>
            <person name="Qiao Z."/>
            <person name="Wang G."/>
        </authorList>
    </citation>
    <scope>NUCLEOTIDE SEQUENCE [LARGE SCALE GENOMIC DNA]</scope>
    <source>
        <strain evidence="1 2">QZX222</strain>
    </source>
</reference>
<sequence>MTTFIALLRAINVGKRQVPMKALKALAEEIGFTDVRTYVASGNLLFSGEGKADAVARTLEEAISSRFGFPVEVIVRTADEWPALMASNPFPEESELEPNRVLLLLSKAAPPPDAADRLLERAQADERVKAAGGALWFHFPAGVGTSKLTPAFIDKVCGSPTTGRNVRTVAKLAELAGVAE</sequence>
<dbReference type="PIRSF" id="PIRSF008502">
    <property type="entry name" value="UCP008502"/>
    <property type="match status" value="1"/>
</dbReference>
<dbReference type="SUPFAM" id="SSF160379">
    <property type="entry name" value="SP0830-like"/>
    <property type="match status" value="1"/>
</dbReference>
<keyword evidence="2" id="KW-1185">Reference proteome</keyword>
<name>A0A2U2J3P3_9SPHN</name>
<dbReference type="PANTHER" id="PTHR36439:SF1">
    <property type="entry name" value="DUF1697 DOMAIN-CONTAINING PROTEIN"/>
    <property type="match status" value="1"/>
</dbReference>
<protein>
    <submittedName>
        <fullName evidence="1">DUF1697 domain-containing protein</fullName>
    </submittedName>
</protein>